<dbReference type="InterPro" id="IPR051532">
    <property type="entry name" value="Ester_Hydrolysis_Enzymes"/>
</dbReference>
<dbReference type="CDD" id="cd00229">
    <property type="entry name" value="SGNH_hydrolase"/>
    <property type="match status" value="1"/>
</dbReference>
<comment type="caution">
    <text evidence="4">The sequence shown here is derived from an EMBL/GenBank/DDBJ whole genome shotgun (WGS) entry which is preliminary data.</text>
</comment>
<proteinExistence type="predicted"/>
<name>A0ABS6WUI1_9BACT</name>
<evidence type="ECO:0000313" key="5">
    <source>
        <dbReference type="Proteomes" id="UP000826188"/>
    </source>
</evidence>
<reference evidence="4 5" key="1">
    <citation type="submission" date="2021-07" db="EMBL/GenBank/DDBJ databases">
        <title>Hymenobacter profundi sp. nov., isolated from deep-sea water.</title>
        <authorList>
            <person name="Kim M.K."/>
        </authorList>
    </citation>
    <scope>NUCLEOTIDE SEQUENCE [LARGE SCALE GENOMIC DNA]</scope>
    <source>
        <strain evidence="4 5">M2</strain>
    </source>
</reference>
<feature type="compositionally biased region" description="Low complexity" evidence="1">
    <location>
        <begin position="439"/>
        <end position="461"/>
    </location>
</feature>
<dbReference type="EMBL" id="JAHWGL010000003">
    <property type="protein sequence ID" value="MBW3127235.1"/>
    <property type="molecule type" value="Genomic_DNA"/>
</dbReference>
<evidence type="ECO:0000256" key="2">
    <source>
        <dbReference type="SAM" id="SignalP"/>
    </source>
</evidence>
<dbReference type="InterPro" id="IPR013830">
    <property type="entry name" value="SGNH_hydro"/>
</dbReference>
<feature type="region of interest" description="Disordered" evidence="1">
    <location>
        <begin position="428"/>
        <end position="461"/>
    </location>
</feature>
<dbReference type="Proteomes" id="UP000826188">
    <property type="component" value="Unassembled WGS sequence"/>
</dbReference>
<dbReference type="PANTHER" id="PTHR30383:SF5">
    <property type="entry name" value="SGNH HYDROLASE-TYPE ESTERASE DOMAIN-CONTAINING PROTEIN"/>
    <property type="match status" value="1"/>
</dbReference>
<dbReference type="PANTHER" id="PTHR30383">
    <property type="entry name" value="THIOESTERASE 1/PROTEASE 1/LYSOPHOSPHOLIPASE L1"/>
    <property type="match status" value="1"/>
</dbReference>
<organism evidence="4 5">
    <name type="scientific">Hymenobacter profundi</name>
    <dbReference type="NCBI Taxonomy" id="1982110"/>
    <lineage>
        <taxon>Bacteria</taxon>
        <taxon>Pseudomonadati</taxon>
        <taxon>Bacteroidota</taxon>
        <taxon>Cytophagia</taxon>
        <taxon>Cytophagales</taxon>
        <taxon>Hymenobacteraceae</taxon>
        <taxon>Hymenobacter</taxon>
    </lineage>
</organism>
<protein>
    <recommendedName>
        <fullName evidence="3">SGNH hydrolase-type esterase domain-containing protein</fullName>
    </recommendedName>
</protein>
<dbReference type="RefSeq" id="WP_219156398.1">
    <property type="nucleotide sequence ID" value="NZ_JAHWGL010000003.1"/>
</dbReference>
<keyword evidence="5" id="KW-1185">Reference proteome</keyword>
<feature type="chain" id="PRO_5046504303" description="SGNH hydrolase-type esterase domain-containing protein" evidence="2">
    <location>
        <begin position="21"/>
        <end position="461"/>
    </location>
</feature>
<keyword evidence="2" id="KW-0732">Signal</keyword>
<accession>A0ABS6WUI1</accession>
<feature type="domain" description="SGNH hydrolase-type esterase" evidence="3">
    <location>
        <begin position="38"/>
        <end position="209"/>
    </location>
</feature>
<dbReference type="Pfam" id="PF13472">
    <property type="entry name" value="Lipase_GDSL_2"/>
    <property type="match status" value="1"/>
</dbReference>
<feature type="signal peptide" evidence="2">
    <location>
        <begin position="1"/>
        <end position="20"/>
    </location>
</feature>
<sequence length="461" mass="50107">MSRLLFLSLLAGLSHSPAFAQSQPATPTTLDSLKLVYMGSSVPAGVGATNQHGYTALYSDLLTKRAAAGVGLPWKTANISISGNNTIAVMKRFDADLLPQHAKYVVFALALGNEGIKEKGQPIFEQFKTNLVTLINQARALGMVPIITNGYTRNDYGPEQYEFTRRMNLLIQGWNVPSINLLGAVDDGQGRWTTGYWFDGLHPNDRGHAEMAHTIVPSLFDALHAGKPQPTRRTSMGIKLTNTASRPAPTIRLVPEDVVHPFTTIIRFKTGTAGQLLAIRDSAGLAVGTLQVAPGGVVSYNSAKGQRITGKVPVADNHWHQLALTHYYARGATQLYVDSTQEGSVAERLRPTQLDLGGATAPRRVQLRDWFFYRSGMNQDEILAVAADSLLKSSLELYAPLNGRQNASDSLSNLAQSLNTLHVVSAAQKMQKMQKMKRPASPTRSATPQPATTPTSTKRRK</sequence>
<evidence type="ECO:0000313" key="4">
    <source>
        <dbReference type="EMBL" id="MBW3127235.1"/>
    </source>
</evidence>
<evidence type="ECO:0000256" key="1">
    <source>
        <dbReference type="SAM" id="MobiDB-lite"/>
    </source>
</evidence>
<gene>
    <name evidence="4" type="ORF">KYK14_01605</name>
</gene>
<evidence type="ECO:0000259" key="3">
    <source>
        <dbReference type="Pfam" id="PF13472"/>
    </source>
</evidence>